<sequence>MRSSSMQNLFGGFSPGHPPPDLHRKVSAETSRRSKTDTLPSVIRTFSASKILIQVLGMKDPEPFVPPPPIPSDLTQMFETGLQEYEKLHAAGGFATRPNEPHMIPAPAQQSKATLADILEERERPVRAIPAHQDTTSASNKLSISVPKYTCGRQAVVSAQRYTLMDSDSDAAEDSTIPFPSPGVARLARAPVYKKIAQRYADKYIEVNGATDDEILQLERETIPSPPPRITIQASSPVKSTKLRKRAPSSMNHDELGPPLAQRPRRDDTTGLPVLPLEAANEWTGDFLGNTYALLTVLLTWSHMTWTSYHPLHDPQLFAIHPVFAYPVTPPVRKQLVSVSFYETSLETHKEVRFLGPGDAAEISYHEVDVFANPNSRASPPASPRCSAPVDTVKQTLVLTDKEVSKSSRYMSMPQRAKTGEGRWCYVLIKDHTPPDGSTPPHFMMAWHISAVTFMSDCLHTLYTDDAAPKPTDSTHNKVKRFSSLQNLAQALRSPAKFNFPHSLRTASSSSELKAVDPYASEQQQEGVTFMRTIIKLEKAGGIPLIEGFRIDVKAFREWMEACGRGEGKVILWREKESA</sequence>
<keyword evidence="3" id="KW-1185">Reference proteome</keyword>
<gene>
    <name evidence="2" type="ORF">N0V91_005690</name>
</gene>
<protein>
    <submittedName>
        <fullName evidence="2">Uncharacterized protein</fullName>
    </submittedName>
</protein>
<reference evidence="2" key="1">
    <citation type="submission" date="2022-10" db="EMBL/GenBank/DDBJ databases">
        <title>Tapping the CABI collections for fungal endophytes: first genome assemblies for Collariella, Neodidymelliopsis, Ascochyta clinopodiicola, Didymella pomorum, Didymosphaeria variabile, Neocosmospora piperis and Neocucurbitaria cava.</title>
        <authorList>
            <person name="Hill R."/>
        </authorList>
    </citation>
    <scope>NUCLEOTIDE SEQUENCE</scope>
    <source>
        <strain evidence="2">IMI 355091</strain>
    </source>
</reference>
<evidence type="ECO:0000313" key="3">
    <source>
        <dbReference type="Proteomes" id="UP001140510"/>
    </source>
</evidence>
<evidence type="ECO:0000313" key="2">
    <source>
        <dbReference type="EMBL" id="KAJ4404740.1"/>
    </source>
</evidence>
<name>A0A9W8ZE52_9PLEO</name>
<dbReference type="OrthoDB" id="3800839at2759"/>
<dbReference type="EMBL" id="JAPEVA010000040">
    <property type="protein sequence ID" value="KAJ4404740.1"/>
    <property type="molecule type" value="Genomic_DNA"/>
</dbReference>
<feature type="region of interest" description="Disordered" evidence="1">
    <location>
        <begin position="1"/>
        <end position="38"/>
    </location>
</feature>
<organism evidence="2 3">
    <name type="scientific">Didymella pomorum</name>
    <dbReference type="NCBI Taxonomy" id="749634"/>
    <lineage>
        <taxon>Eukaryota</taxon>
        <taxon>Fungi</taxon>
        <taxon>Dikarya</taxon>
        <taxon>Ascomycota</taxon>
        <taxon>Pezizomycotina</taxon>
        <taxon>Dothideomycetes</taxon>
        <taxon>Pleosporomycetidae</taxon>
        <taxon>Pleosporales</taxon>
        <taxon>Pleosporineae</taxon>
        <taxon>Didymellaceae</taxon>
        <taxon>Didymella</taxon>
    </lineage>
</organism>
<accession>A0A9W8ZE52</accession>
<feature type="region of interest" description="Disordered" evidence="1">
    <location>
        <begin position="224"/>
        <end position="269"/>
    </location>
</feature>
<dbReference type="Proteomes" id="UP001140510">
    <property type="component" value="Unassembled WGS sequence"/>
</dbReference>
<dbReference type="AlphaFoldDB" id="A0A9W8ZE52"/>
<comment type="caution">
    <text evidence="2">The sequence shown here is derived from an EMBL/GenBank/DDBJ whole genome shotgun (WGS) entry which is preliminary data.</text>
</comment>
<feature type="compositionally biased region" description="Basic and acidic residues" evidence="1">
    <location>
        <begin position="20"/>
        <end position="36"/>
    </location>
</feature>
<evidence type="ECO:0000256" key="1">
    <source>
        <dbReference type="SAM" id="MobiDB-lite"/>
    </source>
</evidence>
<proteinExistence type="predicted"/>